<reference evidence="10" key="1">
    <citation type="submission" date="2019-08" db="EMBL/GenBank/DDBJ databases">
        <authorList>
            <person name="Kucharzyk K."/>
            <person name="Murdoch R.W."/>
            <person name="Higgins S."/>
            <person name="Loffler F."/>
        </authorList>
    </citation>
    <scope>NUCLEOTIDE SEQUENCE</scope>
</reference>
<evidence type="ECO:0000256" key="3">
    <source>
        <dbReference type="ARBA" id="ARBA00022475"/>
    </source>
</evidence>
<gene>
    <name evidence="10" type="primary">tatA_15</name>
    <name evidence="10" type="ORF">SDC9_32025</name>
</gene>
<feature type="region of interest" description="Disordered" evidence="9">
    <location>
        <begin position="41"/>
        <end position="79"/>
    </location>
</feature>
<accession>A0A644V3X5</accession>
<dbReference type="InterPro" id="IPR003369">
    <property type="entry name" value="TatA/B/E"/>
</dbReference>
<keyword evidence="3" id="KW-1003">Cell membrane</keyword>
<keyword evidence="7" id="KW-0811">Translocation</keyword>
<dbReference type="EMBL" id="VSSQ01000215">
    <property type="protein sequence ID" value="MPL86049.1"/>
    <property type="molecule type" value="Genomic_DNA"/>
</dbReference>
<evidence type="ECO:0000313" key="10">
    <source>
        <dbReference type="EMBL" id="MPL86049.1"/>
    </source>
</evidence>
<evidence type="ECO:0000256" key="2">
    <source>
        <dbReference type="ARBA" id="ARBA00022448"/>
    </source>
</evidence>
<evidence type="ECO:0000256" key="1">
    <source>
        <dbReference type="ARBA" id="ARBA00004162"/>
    </source>
</evidence>
<evidence type="ECO:0000256" key="9">
    <source>
        <dbReference type="SAM" id="MobiDB-lite"/>
    </source>
</evidence>
<keyword evidence="8" id="KW-0472">Membrane</keyword>
<dbReference type="PANTHER" id="PTHR42982">
    <property type="entry name" value="SEC-INDEPENDENT PROTEIN TRANSLOCASE PROTEIN TATA"/>
    <property type="match status" value="1"/>
</dbReference>
<keyword evidence="4" id="KW-0812">Transmembrane</keyword>
<organism evidence="10">
    <name type="scientific">bioreactor metagenome</name>
    <dbReference type="NCBI Taxonomy" id="1076179"/>
    <lineage>
        <taxon>unclassified sequences</taxon>
        <taxon>metagenomes</taxon>
        <taxon>ecological metagenomes</taxon>
    </lineage>
</organism>
<dbReference type="HAMAP" id="MF_00236">
    <property type="entry name" value="TatA_E"/>
    <property type="match status" value="1"/>
</dbReference>
<name>A0A644V3X5_9ZZZZ</name>
<dbReference type="NCBIfam" id="TIGR01411">
    <property type="entry name" value="tatAE"/>
    <property type="match status" value="1"/>
</dbReference>
<keyword evidence="6" id="KW-1133">Transmembrane helix</keyword>
<comment type="subcellular location">
    <subcellularLocation>
        <location evidence="1">Cell membrane</location>
        <topology evidence="1">Single-pass membrane protein</topology>
    </subcellularLocation>
</comment>
<sequence length="79" mass="8293">MRLGATEILLILMIALVVFGSSKLTGVGKALGTSIREFKQEINNPDGKSGTSNKEELKQEVSGSCDKGGDGSVGEPIRK</sequence>
<evidence type="ECO:0000256" key="6">
    <source>
        <dbReference type="ARBA" id="ARBA00022989"/>
    </source>
</evidence>
<dbReference type="GO" id="GO:0005886">
    <property type="term" value="C:plasma membrane"/>
    <property type="evidence" value="ECO:0007669"/>
    <property type="project" value="UniProtKB-SubCell"/>
</dbReference>
<dbReference type="GO" id="GO:0043953">
    <property type="term" value="P:protein transport by the Tat complex"/>
    <property type="evidence" value="ECO:0007669"/>
    <property type="project" value="InterPro"/>
</dbReference>
<protein>
    <submittedName>
        <fullName evidence="10">Sec-independent protein translocase protein TatA</fullName>
    </submittedName>
</protein>
<keyword evidence="2" id="KW-0813">Transport</keyword>
<dbReference type="Gene3D" id="1.20.5.3310">
    <property type="match status" value="1"/>
</dbReference>
<evidence type="ECO:0000256" key="5">
    <source>
        <dbReference type="ARBA" id="ARBA00022927"/>
    </source>
</evidence>
<dbReference type="PANTHER" id="PTHR42982:SF1">
    <property type="entry name" value="SEC-INDEPENDENT PROTEIN TRANSLOCASE PROTEIN TATA"/>
    <property type="match status" value="1"/>
</dbReference>
<dbReference type="InterPro" id="IPR006312">
    <property type="entry name" value="TatA/E"/>
</dbReference>
<evidence type="ECO:0000256" key="4">
    <source>
        <dbReference type="ARBA" id="ARBA00022692"/>
    </source>
</evidence>
<keyword evidence="5" id="KW-0653">Protein transport</keyword>
<evidence type="ECO:0000256" key="8">
    <source>
        <dbReference type="ARBA" id="ARBA00023136"/>
    </source>
</evidence>
<evidence type="ECO:0000256" key="7">
    <source>
        <dbReference type="ARBA" id="ARBA00023010"/>
    </source>
</evidence>
<dbReference type="AlphaFoldDB" id="A0A644V3X5"/>
<proteinExistence type="inferred from homology"/>
<comment type="caution">
    <text evidence="10">The sequence shown here is derived from an EMBL/GenBank/DDBJ whole genome shotgun (WGS) entry which is preliminary data.</text>
</comment>
<dbReference type="Pfam" id="PF02416">
    <property type="entry name" value="TatA_B_E"/>
    <property type="match status" value="1"/>
</dbReference>